<proteinExistence type="predicted"/>
<gene>
    <name evidence="2" type="ORF">PIB30_107383</name>
</gene>
<evidence type="ECO:0000256" key="1">
    <source>
        <dbReference type="SAM" id="MobiDB-lite"/>
    </source>
</evidence>
<reference evidence="2 3" key="1">
    <citation type="journal article" date="2023" name="Plants (Basel)">
        <title>Bridging the Gap: Combining Genomics and Transcriptomics Approaches to Understand Stylosanthes scabra, an Orphan Legume from the Brazilian Caatinga.</title>
        <authorList>
            <person name="Ferreira-Neto J.R.C."/>
            <person name="da Silva M.D."/>
            <person name="Binneck E."/>
            <person name="de Melo N.F."/>
            <person name="da Silva R.H."/>
            <person name="de Melo A.L.T.M."/>
            <person name="Pandolfi V."/>
            <person name="Bustamante F.O."/>
            <person name="Brasileiro-Vidal A.C."/>
            <person name="Benko-Iseppon A.M."/>
        </authorList>
    </citation>
    <scope>NUCLEOTIDE SEQUENCE [LARGE SCALE GENOMIC DNA]</scope>
    <source>
        <tissue evidence="2">Leaves</tissue>
    </source>
</reference>
<feature type="region of interest" description="Disordered" evidence="1">
    <location>
        <begin position="37"/>
        <end position="63"/>
    </location>
</feature>
<organism evidence="2 3">
    <name type="scientific">Stylosanthes scabra</name>
    <dbReference type="NCBI Taxonomy" id="79078"/>
    <lineage>
        <taxon>Eukaryota</taxon>
        <taxon>Viridiplantae</taxon>
        <taxon>Streptophyta</taxon>
        <taxon>Embryophyta</taxon>
        <taxon>Tracheophyta</taxon>
        <taxon>Spermatophyta</taxon>
        <taxon>Magnoliopsida</taxon>
        <taxon>eudicotyledons</taxon>
        <taxon>Gunneridae</taxon>
        <taxon>Pentapetalae</taxon>
        <taxon>rosids</taxon>
        <taxon>fabids</taxon>
        <taxon>Fabales</taxon>
        <taxon>Fabaceae</taxon>
        <taxon>Papilionoideae</taxon>
        <taxon>50 kb inversion clade</taxon>
        <taxon>dalbergioids sensu lato</taxon>
        <taxon>Dalbergieae</taxon>
        <taxon>Pterocarpus clade</taxon>
        <taxon>Stylosanthes</taxon>
    </lineage>
</organism>
<accession>A0ABU6SZD0</accession>
<keyword evidence="3" id="KW-1185">Reference proteome</keyword>
<comment type="caution">
    <text evidence="2">The sequence shown here is derived from an EMBL/GenBank/DDBJ whole genome shotgun (WGS) entry which is preliminary data.</text>
</comment>
<name>A0ABU6SZD0_9FABA</name>
<protein>
    <submittedName>
        <fullName evidence="2">Uncharacterized protein</fullName>
    </submittedName>
</protein>
<evidence type="ECO:0000313" key="3">
    <source>
        <dbReference type="Proteomes" id="UP001341840"/>
    </source>
</evidence>
<feature type="non-terminal residue" evidence="2">
    <location>
        <position position="1"/>
    </location>
</feature>
<sequence>VGIENAFFAKLKMKKELAVAKDQVVILIAKRDSALTSSPLKAEVDSLTEQSRLSKGEPLSTLA</sequence>
<dbReference type="Proteomes" id="UP001341840">
    <property type="component" value="Unassembled WGS sequence"/>
</dbReference>
<evidence type="ECO:0000313" key="2">
    <source>
        <dbReference type="EMBL" id="MED6141832.1"/>
    </source>
</evidence>
<dbReference type="EMBL" id="JASCZI010064962">
    <property type="protein sequence ID" value="MED6141832.1"/>
    <property type="molecule type" value="Genomic_DNA"/>
</dbReference>